<organism evidence="11 12">
    <name type="scientific">Jaapia argillacea MUCL 33604</name>
    <dbReference type="NCBI Taxonomy" id="933084"/>
    <lineage>
        <taxon>Eukaryota</taxon>
        <taxon>Fungi</taxon>
        <taxon>Dikarya</taxon>
        <taxon>Basidiomycota</taxon>
        <taxon>Agaricomycotina</taxon>
        <taxon>Agaricomycetes</taxon>
        <taxon>Agaricomycetidae</taxon>
        <taxon>Jaapiales</taxon>
        <taxon>Jaapiaceae</taxon>
        <taxon>Jaapia</taxon>
    </lineage>
</organism>
<keyword evidence="12" id="KW-1185">Reference proteome</keyword>
<accession>A0A067PXZ3</accession>
<keyword evidence="6 8" id="KW-1133">Transmembrane helix</keyword>
<dbReference type="FunCoup" id="A0A067PXZ3">
    <property type="interactions" value="538"/>
</dbReference>
<dbReference type="UniPathway" id="UPA00378"/>
<comment type="similarity">
    <text evidence="3 8">Belongs to the DDOST 48 kDa subunit family.</text>
</comment>
<dbReference type="GO" id="GO:0018279">
    <property type="term" value="P:protein N-linked glycosylation via asparagine"/>
    <property type="evidence" value="ECO:0007669"/>
    <property type="project" value="UniProtKB-UniRule"/>
</dbReference>
<comment type="pathway">
    <text evidence="2 8">Protein modification; protein glycosylation.</text>
</comment>
<dbReference type="GO" id="GO:0008250">
    <property type="term" value="C:oligosaccharyltransferase complex"/>
    <property type="evidence" value="ECO:0007669"/>
    <property type="project" value="TreeGrafter"/>
</dbReference>
<comment type="subunit">
    <text evidence="8">Component of the oligosaccharyltransferase (OST) complex.</text>
</comment>
<reference evidence="12" key="1">
    <citation type="journal article" date="2014" name="Proc. Natl. Acad. Sci. U.S.A.">
        <title>Extensive sampling of basidiomycete genomes demonstrates inadequacy of the white-rot/brown-rot paradigm for wood decay fungi.</title>
        <authorList>
            <person name="Riley R."/>
            <person name="Salamov A.A."/>
            <person name="Brown D.W."/>
            <person name="Nagy L.G."/>
            <person name="Floudas D."/>
            <person name="Held B.W."/>
            <person name="Levasseur A."/>
            <person name="Lombard V."/>
            <person name="Morin E."/>
            <person name="Otillar R."/>
            <person name="Lindquist E.A."/>
            <person name="Sun H."/>
            <person name="LaButti K.M."/>
            <person name="Schmutz J."/>
            <person name="Jabbour D."/>
            <person name="Luo H."/>
            <person name="Baker S.E."/>
            <person name="Pisabarro A.G."/>
            <person name="Walton J.D."/>
            <person name="Blanchette R.A."/>
            <person name="Henrissat B."/>
            <person name="Martin F."/>
            <person name="Cullen D."/>
            <person name="Hibbett D.S."/>
            <person name="Grigoriev I.V."/>
        </authorList>
    </citation>
    <scope>NUCLEOTIDE SEQUENCE [LARGE SCALE GENOMIC DNA]</scope>
    <source>
        <strain evidence="12">MUCL 33604</strain>
    </source>
</reference>
<evidence type="ECO:0000256" key="1">
    <source>
        <dbReference type="ARBA" id="ARBA00004479"/>
    </source>
</evidence>
<dbReference type="InterPro" id="IPR055459">
    <property type="entry name" value="OST48_MD"/>
</dbReference>
<evidence type="ECO:0000313" key="12">
    <source>
        <dbReference type="Proteomes" id="UP000027265"/>
    </source>
</evidence>
<feature type="transmembrane region" description="Helical" evidence="8">
    <location>
        <begin position="409"/>
        <end position="431"/>
    </location>
</feature>
<keyword evidence="5 8" id="KW-0256">Endoplasmic reticulum</keyword>
<evidence type="ECO:0000256" key="2">
    <source>
        <dbReference type="ARBA" id="ARBA00004922"/>
    </source>
</evidence>
<evidence type="ECO:0000313" key="11">
    <source>
        <dbReference type="EMBL" id="KDQ59693.1"/>
    </source>
</evidence>
<keyword evidence="4 8" id="KW-0812">Transmembrane</keyword>
<proteinExistence type="inferred from homology"/>
<dbReference type="AlphaFoldDB" id="A0A067PXZ3"/>
<gene>
    <name evidence="11" type="ORF">JAAARDRAFT_175179</name>
</gene>
<protein>
    <recommendedName>
        <fullName evidence="8">Dolichyl-diphosphooligosaccharide--protein glycosyltransferase subunit WBP1</fullName>
        <shortName evidence="8">Oligosaccharyl transferase subunit WBP1</shortName>
    </recommendedName>
</protein>
<dbReference type="PANTHER" id="PTHR10830:SF0">
    <property type="entry name" value="DOLICHYL-DIPHOSPHOOLIGOSACCHARIDE--PROTEIN GLYCOSYLTRANSFERASE 48 KDA SUBUNIT"/>
    <property type="match status" value="1"/>
</dbReference>
<dbReference type="PANTHER" id="PTHR10830">
    <property type="entry name" value="DOLICHYL-DIPHOSPHOOLIGOSACCHARIDE--PROTEIN GLYCOSYLTRANSFERASE 48 KDA SUBUNIT"/>
    <property type="match status" value="1"/>
</dbReference>
<evidence type="ECO:0000256" key="3">
    <source>
        <dbReference type="ARBA" id="ARBA00008743"/>
    </source>
</evidence>
<keyword evidence="8" id="KW-0732">Signal</keyword>
<dbReference type="Proteomes" id="UP000027265">
    <property type="component" value="Unassembled WGS sequence"/>
</dbReference>
<comment type="function">
    <text evidence="8">Subunit of the oligosaccharyl transferase (OST) complex that catalyzes the initial transfer of a defined glycan (Glc(3)Man(9)GlcNAc(2) in eukaryotes) from the lipid carrier dolichol-pyrophosphate to an asparagine residue within an Asn-X-Ser/Thr consensus motif in nascent polypeptide chains, the first step in protein N-glycosylation. N-glycosylation occurs cotranslationally and the complex associates with the Sec61 complex at the channel-forming translocon complex that mediates protein translocation across the endoplasmic reticulum (ER).</text>
</comment>
<evidence type="ECO:0000259" key="9">
    <source>
        <dbReference type="Pfam" id="PF03345"/>
    </source>
</evidence>
<feature type="domain" description="OST48 N-terminal" evidence="9">
    <location>
        <begin position="28"/>
        <end position="276"/>
    </location>
</feature>
<dbReference type="InParanoid" id="A0A067PXZ3"/>
<dbReference type="InterPro" id="IPR005013">
    <property type="entry name" value="DDOST_48_kDa_subunit"/>
</dbReference>
<evidence type="ECO:0000259" key="10">
    <source>
        <dbReference type="Pfam" id="PF23358"/>
    </source>
</evidence>
<evidence type="ECO:0000256" key="5">
    <source>
        <dbReference type="ARBA" id="ARBA00022824"/>
    </source>
</evidence>
<keyword evidence="7 8" id="KW-0472">Membrane</keyword>
<feature type="domain" description="OST48 middle" evidence="10">
    <location>
        <begin position="290"/>
        <end position="431"/>
    </location>
</feature>
<evidence type="ECO:0000256" key="7">
    <source>
        <dbReference type="ARBA" id="ARBA00023136"/>
    </source>
</evidence>
<dbReference type="EMBL" id="KL197715">
    <property type="protein sequence ID" value="KDQ59693.1"/>
    <property type="molecule type" value="Genomic_DNA"/>
</dbReference>
<name>A0A067PXZ3_9AGAM</name>
<evidence type="ECO:0000256" key="6">
    <source>
        <dbReference type="ARBA" id="ARBA00022989"/>
    </source>
</evidence>
<feature type="signal peptide" evidence="8">
    <location>
        <begin position="1"/>
        <end position="20"/>
    </location>
</feature>
<evidence type="ECO:0000256" key="8">
    <source>
        <dbReference type="RuleBase" id="RU361142"/>
    </source>
</evidence>
<dbReference type="STRING" id="933084.A0A067PXZ3"/>
<evidence type="ECO:0000256" key="4">
    <source>
        <dbReference type="ARBA" id="ARBA00022692"/>
    </source>
</evidence>
<sequence>MVSICSLLVSLLSLALLSLAKSSTGDSVLVVLEPTLDQANFSVFFDGLKKKGYELTFRAPKDVSPAIIQDDIPSFSHVILFAPETKAYAGDITPQSLVTLLSKNTNVLFVLSSKQTPVSSLAPEFSLILPPPGTPLISHFPERDTPPSVIPIPTTTNTIPVTSSNLSPIWYSGVSFALGNNPLLFPILRAPPESFAADSTEDTGADAVVDAAEKSGEGLWAGSSMSVVAGFQTREGGRAAWVGGVEVFGDEFANKEVAAGVKSGNAQFAQELASWAFQESFALRVDSIDHHRVNDTTVREHYTTNDQVVYTTHISKFNAETNAWEPFSGITDLQLEFTMLDPHVRTALPPVPGSPGEYSVTFRVPDRHGVFKFVVDYKRKGWTHIHSSTTVPVVPPRHDEYPRFLSAAWPYYVGAISTSVAFWVFAVLWLAGDDKSLYKKKGGKTQ</sequence>
<dbReference type="Pfam" id="PF23358">
    <property type="entry name" value="OST48_MD"/>
    <property type="match status" value="1"/>
</dbReference>
<dbReference type="HOGENOM" id="CLU_031804_1_1_1"/>
<dbReference type="OrthoDB" id="29105at2759"/>
<dbReference type="InterPro" id="IPR055457">
    <property type="entry name" value="OST48_N"/>
</dbReference>
<feature type="chain" id="PRO_5005103813" description="Dolichyl-diphosphooligosaccharide--protein glycosyltransferase subunit WBP1" evidence="8">
    <location>
        <begin position="21"/>
        <end position="446"/>
    </location>
</feature>
<dbReference type="Pfam" id="PF03345">
    <property type="entry name" value="OST48_N"/>
    <property type="match status" value="1"/>
</dbReference>
<comment type="subcellular location">
    <subcellularLocation>
        <location evidence="8">Endoplasmic reticulum membrane</location>
        <topology evidence="8">Single-pass type I membrane protein</topology>
    </subcellularLocation>
    <subcellularLocation>
        <location evidence="1">Membrane</location>
        <topology evidence="1">Single-pass type I membrane protein</topology>
    </subcellularLocation>
</comment>